<dbReference type="EMBL" id="KZ680213">
    <property type="protein sequence ID" value="PTB66177.1"/>
    <property type="molecule type" value="Genomic_DNA"/>
</dbReference>
<proteinExistence type="predicted"/>
<dbReference type="Proteomes" id="UP000241546">
    <property type="component" value="Unassembled WGS sequence"/>
</dbReference>
<dbReference type="RefSeq" id="XP_024749497.1">
    <property type="nucleotide sequence ID" value="XM_024895229.1"/>
</dbReference>
<evidence type="ECO:0000313" key="2">
    <source>
        <dbReference type="EMBL" id="PTB66177.1"/>
    </source>
</evidence>
<dbReference type="OrthoDB" id="4898821at2759"/>
<keyword evidence="3" id="KW-1185">Reference proteome</keyword>
<evidence type="ECO:0000256" key="1">
    <source>
        <dbReference type="SAM" id="MobiDB-lite"/>
    </source>
</evidence>
<sequence>MEVPKAPRPVTRSLAASSGRPPRTSPPRTASRPAGPELEIHSPKVSLLNSPSHPTVPAFPSGPGAGSATPAPLTPPKSPAKQKIPARRMSLDIAKESPVSLMKKLTSHEMQSFVRRQRQLLYEMAKAGVIVVHPDVIIRVGIDGSLEVDGTRDDQGAVKVGSRVFSKDNIPDSNPPVYLAGRNIHPSLVSPNGRRLTHRDFLKMRGDSVFYAWVVKTLASLPDLTHERWWDALESLQKLRKGERSQKVLVGPLYKAHIFDKMDRATIHNIGVKLNMNEDFTNEEVDVKLPMAIGRLMGLSPPAVLSVGEVWEDQFCAYAFEIDGQVADAATSLLSTLKLMAKHPDADNHLRPLAMDKQEFLENAFEKIQNLPEMKSLHKFVESAVKAGWH</sequence>
<reference evidence="3" key="1">
    <citation type="submission" date="2016-07" db="EMBL/GenBank/DDBJ databases">
        <title>Multiple horizontal gene transfer events from other fungi enriched the ability of initially mycotrophic Trichoderma (Ascomycota) to feed on dead plant biomass.</title>
        <authorList>
            <consortium name="DOE Joint Genome Institute"/>
            <person name="Atanasova L."/>
            <person name="Chenthamara K."/>
            <person name="Zhang J."/>
            <person name="Grujic M."/>
            <person name="Henrissat B."/>
            <person name="Kuo A."/>
            <person name="Aerts A."/>
            <person name="Salamov A."/>
            <person name="Lipzen A."/>
            <person name="Labutti K."/>
            <person name="Barry K."/>
            <person name="Miao Y."/>
            <person name="Rahimi M.J."/>
            <person name="Shen Q."/>
            <person name="Grigoriev I.V."/>
            <person name="Kubicek C.P."/>
            <person name="Druzhinina I.S."/>
        </authorList>
    </citation>
    <scope>NUCLEOTIDE SEQUENCE [LARGE SCALE GENOMIC DNA]</scope>
    <source>
        <strain evidence="3">TUCIM 6016</strain>
    </source>
</reference>
<gene>
    <name evidence="2" type="ORF">BBK36DRAFT_1168798</name>
</gene>
<feature type="compositionally biased region" description="Low complexity" evidence="1">
    <location>
        <begin position="15"/>
        <end position="34"/>
    </location>
</feature>
<dbReference type="GeneID" id="36603347"/>
<accession>A0A2T4BA26</accession>
<organism evidence="2 3">
    <name type="scientific">Trichoderma citrinoviride</name>
    <dbReference type="NCBI Taxonomy" id="58853"/>
    <lineage>
        <taxon>Eukaryota</taxon>
        <taxon>Fungi</taxon>
        <taxon>Dikarya</taxon>
        <taxon>Ascomycota</taxon>
        <taxon>Pezizomycotina</taxon>
        <taxon>Sordariomycetes</taxon>
        <taxon>Hypocreomycetidae</taxon>
        <taxon>Hypocreales</taxon>
        <taxon>Hypocreaceae</taxon>
        <taxon>Trichoderma</taxon>
    </lineage>
</organism>
<feature type="region of interest" description="Disordered" evidence="1">
    <location>
        <begin position="1"/>
        <end position="86"/>
    </location>
</feature>
<dbReference type="AlphaFoldDB" id="A0A2T4BA26"/>
<protein>
    <submittedName>
        <fullName evidence="2">Uncharacterized protein</fullName>
    </submittedName>
</protein>
<evidence type="ECO:0000313" key="3">
    <source>
        <dbReference type="Proteomes" id="UP000241546"/>
    </source>
</evidence>
<name>A0A2T4BA26_9HYPO</name>